<dbReference type="EMBL" id="SESI01000001">
    <property type="protein sequence ID" value="TQQ81874.1"/>
    <property type="molecule type" value="Genomic_DNA"/>
</dbReference>
<comment type="caution">
    <text evidence="1">The sequence shown here is derived from an EMBL/GenBank/DDBJ whole genome shotgun (WGS) entry which is preliminary data.</text>
</comment>
<dbReference type="OrthoDB" id="380403at2157"/>
<keyword evidence="2" id="KW-1185">Reference proteome</keyword>
<organism evidence="1 2">
    <name type="scientific">Halonotius roseus</name>
    <dbReference type="NCBI Taxonomy" id="2511997"/>
    <lineage>
        <taxon>Archaea</taxon>
        <taxon>Methanobacteriati</taxon>
        <taxon>Methanobacteriota</taxon>
        <taxon>Stenosarchaea group</taxon>
        <taxon>Halobacteria</taxon>
        <taxon>Halobacteriales</taxon>
        <taxon>Haloferacaceae</taxon>
        <taxon>Halonotius</taxon>
    </lineage>
</organism>
<accession>A0A544QR08</accession>
<dbReference type="Proteomes" id="UP000315385">
    <property type="component" value="Unassembled WGS sequence"/>
</dbReference>
<gene>
    <name evidence="1" type="ORF">EWF95_02750</name>
</gene>
<reference evidence="1 2" key="1">
    <citation type="submission" date="2019-02" db="EMBL/GenBank/DDBJ databases">
        <title>Halonotius sp. a new haloqrchaeon isolated from saline water.</title>
        <authorList>
            <person name="Duran-Viseras A."/>
            <person name="Sanchez-Porro C."/>
            <person name="Ventosa A."/>
        </authorList>
    </citation>
    <scope>NUCLEOTIDE SEQUENCE [LARGE SCALE GENOMIC DNA]</scope>
    <source>
        <strain evidence="1 2">F9-27</strain>
    </source>
</reference>
<dbReference type="RefSeq" id="WP_142442527.1">
    <property type="nucleotide sequence ID" value="NZ_SESI01000001.1"/>
</dbReference>
<sequence length="219" mass="24823">MRKIHRLQVLESGYCIQEIPDRDVPNSEAVKNWSVKFYQSNERRDFKTGDITGGTIPGLHKYRYSLEWEPTPETELLEMRNGNSGGTKIRGEKFIGTHDPRLPDYAPVSTTVPWTPTEITAMFNGERVPDRVNYGHNPPMIEAKTARQTYRELIDTAAKIGLEECEAKLIEFENNCDHDHTIESESEYGDVGFCEDCGKSWIDTSEMEADDVTIVGSTA</sequence>
<evidence type="ECO:0000313" key="2">
    <source>
        <dbReference type="Proteomes" id="UP000315385"/>
    </source>
</evidence>
<protein>
    <submittedName>
        <fullName evidence="1">Uncharacterized protein</fullName>
    </submittedName>
</protein>
<name>A0A544QR08_9EURY</name>
<dbReference type="AlphaFoldDB" id="A0A544QR08"/>
<evidence type="ECO:0000313" key="1">
    <source>
        <dbReference type="EMBL" id="TQQ81874.1"/>
    </source>
</evidence>
<proteinExistence type="predicted"/>